<dbReference type="SMART" id="SM00448">
    <property type="entry name" value="REC"/>
    <property type="match status" value="1"/>
</dbReference>
<evidence type="ECO:0000256" key="4">
    <source>
        <dbReference type="ARBA" id="ARBA00023012"/>
    </source>
</evidence>
<dbReference type="InterPro" id="IPR009057">
    <property type="entry name" value="Homeodomain-like_sf"/>
</dbReference>
<dbReference type="Pfam" id="PF17853">
    <property type="entry name" value="GGDEF_2"/>
    <property type="match status" value="1"/>
</dbReference>
<feature type="modified residue" description="4-aspartylphosphate" evidence="8">
    <location>
        <position position="55"/>
    </location>
</feature>
<evidence type="ECO:0000256" key="7">
    <source>
        <dbReference type="ARBA" id="ARBA00023163"/>
    </source>
</evidence>
<keyword evidence="2" id="KW-0963">Cytoplasm</keyword>
<keyword evidence="3 8" id="KW-0597">Phosphoprotein</keyword>
<evidence type="ECO:0000313" key="12">
    <source>
        <dbReference type="EMBL" id="MBP1988666.1"/>
    </source>
</evidence>
<dbReference type="Pfam" id="PF12833">
    <property type="entry name" value="HTH_18"/>
    <property type="match status" value="1"/>
</dbReference>
<dbReference type="CDD" id="cd17536">
    <property type="entry name" value="REC_YesN-like"/>
    <property type="match status" value="1"/>
</dbReference>
<dbReference type="PANTHER" id="PTHR42713">
    <property type="entry name" value="HISTIDINE KINASE-RELATED"/>
    <property type="match status" value="1"/>
</dbReference>
<feature type="domain" description="HTH araC/xylS-type" evidence="10">
    <location>
        <begin position="355"/>
        <end position="453"/>
    </location>
</feature>
<evidence type="ECO:0000256" key="8">
    <source>
        <dbReference type="PROSITE-ProRule" id="PRU00169"/>
    </source>
</evidence>
<dbReference type="Proteomes" id="UP001519287">
    <property type="component" value="Unassembled WGS sequence"/>
</dbReference>
<accession>A0ABS4INQ5</accession>
<dbReference type="InterPro" id="IPR011006">
    <property type="entry name" value="CheY-like_superfamily"/>
</dbReference>
<dbReference type="InterPro" id="IPR051552">
    <property type="entry name" value="HptR"/>
</dbReference>
<dbReference type="Gene3D" id="3.40.50.2300">
    <property type="match status" value="1"/>
</dbReference>
<evidence type="ECO:0000259" key="10">
    <source>
        <dbReference type="PROSITE" id="PS01124"/>
    </source>
</evidence>
<keyword evidence="6" id="KW-0238">DNA-binding</keyword>
<dbReference type="PROSITE" id="PS50110">
    <property type="entry name" value="RESPONSE_REGULATORY"/>
    <property type="match status" value="1"/>
</dbReference>
<dbReference type="Pfam" id="PF00072">
    <property type="entry name" value="Response_reg"/>
    <property type="match status" value="1"/>
</dbReference>
<comment type="subcellular location">
    <subcellularLocation>
        <location evidence="1">Cytoplasm</location>
    </subcellularLocation>
</comment>
<dbReference type="InterPro" id="IPR001789">
    <property type="entry name" value="Sig_transdc_resp-reg_receiver"/>
</dbReference>
<evidence type="ECO:0000256" key="3">
    <source>
        <dbReference type="ARBA" id="ARBA00022553"/>
    </source>
</evidence>
<proteinExistence type="predicted"/>
<feature type="compositionally biased region" description="Acidic residues" evidence="9">
    <location>
        <begin position="333"/>
        <end position="342"/>
    </location>
</feature>
<dbReference type="InterPro" id="IPR018060">
    <property type="entry name" value="HTH_AraC"/>
</dbReference>
<organism evidence="12 13">
    <name type="scientific">Paenibacillus eucommiae</name>
    <dbReference type="NCBI Taxonomy" id="1355755"/>
    <lineage>
        <taxon>Bacteria</taxon>
        <taxon>Bacillati</taxon>
        <taxon>Bacillota</taxon>
        <taxon>Bacilli</taxon>
        <taxon>Bacillales</taxon>
        <taxon>Paenibacillaceae</taxon>
        <taxon>Paenibacillus</taxon>
    </lineage>
</organism>
<dbReference type="PROSITE" id="PS00041">
    <property type="entry name" value="HTH_ARAC_FAMILY_1"/>
    <property type="match status" value="1"/>
</dbReference>
<feature type="region of interest" description="Disordered" evidence="9">
    <location>
        <begin position="321"/>
        <end position="344"/>
    </location>
</feature>
<evidence type="ECO:0000313" key="13">
    <source>
        <dbReference type="Proteomes" id="UP001519287"/>
    </source>
</evidence>
<evidence type="ECO:0000256" key="1">
    <source>
        <dbReference type="ARBA" id="ARBA00004496"/>
    </source>
</evidence>
<keyword evidence="13" id="KW-1185">Reference proteome</keyword>
<keyword evidence="5" id="KW-0805">Transcription regulation</keyword>
<dbReference type="InterPro" id="IPR041522">
    <property type="entry name" value="CdaR_GGDEF"/>
</dbReference>
<sequence length="458" mass="53200">MTKLLIVDDDRFIREGLKKLIDWDELGIEIVGEAEGGIEALRLFEEHSPHIILTDIRMPQGSGLELIEQVRSRGWNTQFIVLSGYNDYAYVRQAMKFQVEDYLLKPVDPHELKEIMKTCCERTRNQWLHEQLQRESFQLLRNNILLRWVSNRIEADQLRQKLRFLELDLQQADFYQAGLISWHDLKDGELSQAEEQFRSFAILNSMQEALQAEHKGIAFFNEQKQIVLLLHGSSDADNASAYAQVNLLWMREISERFAGILKTPWFCTLGSVQPQADWLHLSYSEAKRLHKCIERTGGPLCVDDSTLGRAADANKMGRAINQGNQTEKQTEEQIGEQSEEQIGEQATKRKNRLIVQVESYLEEHYAKELSLKLLAARFSVNNFYLGRLFKEETDEYFSDYLNRLRMDKAKALLRQTSLKGFEIAAQVGFLDHNYFFRKFKQMTGLSPTEYRNGEDLDG</sequence>
<feature type="domain" description="Response regulatory" evidence="11">
    <location>
        <begin position="3"/>
        <end position="120"/>
    </location>
</feature>
<dbReference type="EMBL" id="JAGGLB010000001">
    <property type="protein sequence ID" value="MBP1988666.1"/>
    <property type="molecule type" value="Genomic_DNA"/>
</dbReference>
<dbReference type="PROSITE" id="PS01124">
    <property type="entry name" value="HTH_ARAC_FAMILY_2"/>
    <property type="match status" value="1"/>
</dbReference>
<evidence type="ECO:0000256" key="6">
    <source>
        <dbReference type="ARBA" id="ARBA00023125"/>
    </source>
</evidence>
<evidence type="ECO:0000256" key="2">
    <source>
        <dbReference type="ARBA" id="ARBA00022490"/>
    </source>
</evidence>
<keyword evidence="4" id="KW-0902">Two-component regulatory system</keyword>
<protein>
    <submittedName>
        <fullName evidence="12">YesN/AraC family two-component response regulator</fullName>
    </submittedName>
</protein>
<evidence type="ECO:0000256" key="5">
    <source>
        <dbReference type="ARBA" id="ARBA00023015"/>
    </source>
</evidence>
<dbReference type="Gene3D" id="1.10.10.60">
    <property type="entry name" value="Homeodomain-like"/>
    <property type="match status" value="2"/>
</dbReference>
<dbReference type="SMART" id="SM00342">
    <property type="entry name" value="HTH_ARAC"/>
    <property type="match status" value="1"/>
</dbReference>
<name>A0ABS4INQ5_9BACL</name>
<dbReference type="PANTHER" id="PTHR42713:SF3">
    <property type="entry name" value="TRANSCRIPTIONAL REGULATORY PROTEIN HPTR"/>
    <property type="match status" value="1"/>
</dbReference>
<dbReference type="SUPFAM" id="SSF52172">
    <property type="entry name" value="CheY-like"/>
    <property type="match status" value="1"/>
</dbReference>
<dbReference type="InterPro" id="IPR018062">
    <property type="entry name" value="HTH_AraC-typ_CS"/>
</dbReference>
<evidence type="ECO:0000256" key="9">
    <source>
        <dbReference type="SAM" id="MobiDB-lite"/>
    </source>
</evidence>
<dbReference type="SUPFAM" id="SSF46689">
    <property type="entry name" value="Homeodomain-like"/>
    <property type="match status" value="2"/>
</dbReference>
<evidence type="ECO:0000259" key="11">
    <source>
        <dbReference type="PROSITE" id="PS50110"/>
    </source>
</evidence>
<gene>
    <name evidence="12" type="ORF">J2Z66_000261</name>
</gene>
<reference evidence="12 13" key="1">
    <citation type="submission" date="2021-03" db="EMBL/GenBank/DDBJ databases">
        <title>Genomic Encyclopedia of Type Strains, Phase IV (KMG-IV): sequencing the most valuable type-strain genomes for metagenomic binning, comparative biology and taxonomic classification.</title>
        <authorList>
            <person name="Goeker M."/>
        </authorList>
    </citation>
    <scope>NUCLEOTIDE SEQUENCE [LARGE SCALE GENOMIC DNA]</scope>
    <source>
        <strain evidence="12 13">DSM 26048</strain>
    </source>
</reference>
<keyword evidence="7" id="KW-0804">Transcription</keyword>
<comment type="caution">
    <text evidence="12">The sequence shown here is derived from an EMBL/GenBank/DDBJ whole genome shotgun (WGS) entry which is preliminary data.</text>
</comment>
<dbReference type="RefSeq" id="WP_209968892.1">
    <property type="nucleotide sequence ID" value="NZ_JAGGLB010000001.1"/>
</dbReference>